<feature type="domain" description="DUF1206" evidence="2">
    <location>
        <begin position="95"/>
        <end position="160"/>
    </location>
</feature>
<sequence length="257" mass="27456">MDQKKEKLARFGMVAKGMVYAIIGMLTAMAAFNLGGSKSGQQNALQFIREQPFGKVLLIILAIGLFGYTFYRWFEALKGAEEPWSNYKGFVKRSGYLISGIFYGALGITALKMVLVGNSGSGGDSLISTIMSNSYGPYLLGFVALCIAGKAIFQTYKAYSGEFRDDVNESKLGPKGKKILIRAGEIGFTARGIVSGIVAFLLCKVALGNSGSSGSKVAAFDFLQDTLGGVAMGVVALGLVVYAVFMFIQAKYAQIKI</sequence>
<keyword evidence="4" id="KW-1185">Reference proteome</keyword>
<dbReference type="InterPro" id="IPR009597">
    <property type="entry name" value="DUF1206"/>
</dbReference>
<feature type="transmembrane region" description="Helical" evidence="1">
    <location>
        <begin position="188"/>
        <end position="207"/>
    </location>
</feature>
<name>A0A4Q0P744_9FLAO</name>
<evidence type="ECO:0000313" key="4">
    <source>
        <dbReference type="Proteomes" id="UP000289238"/>
    </source>
</evidence>
<dbReference type="EMBL" id="QOVM01000005">
    <property type="protein sequence ID" value="RXG21529.1"/>
    <property type="molecule type" value="Genomic_DNA"/>
</dbReference>
<evidence type="ECO:0000313" key="3">
    <source>
        <dbReference type="EMBL" id="RXG21529.1"/>
    </source>
</evidence>
<feature type="transmembrane region" description="Helical" evidence="1">
    <location>
        <begin position="52"/>
        <end position="74"/>
    </location>
</feature>
<dbReference type="Proteomes" id="UP000289238">
    <property type="component" value="Unassembled WGS sequence"/>
</dbReference>
<feature type="transmembrane region" description="Helical" evidence="1">
    <location>
        <begin position="135"/>
        <end position="153"/>
    </location>
</feature>
<evidence type="ECO:0000259" key="2">
    <source>
        <dbReference type="Pfam" id="PF06724"/>
    </source>
</evidence>
<feature type="transmembrane region" description="Helical" evidence="1">
    <location>
        <begin position="95"/>
        <end position="115"/>
    </location>
</feature>
<gene>
    <name evidence="3" type="ORF">DSM00_2376</name>
</gene>
<evidence type="ECO:0000256" key="1">
    <source>
        <dbReference type="SAM" id="Phobius"/>
    </source>
</evidence>
<feature type="transmembrane region" description="Helical" evidence="1">
    <location>
        <begin position="12"/>
        <end position="32"/>
    </location>
</feature>
<comment type="caution">
    <text evidence="3">The sequence shown here is derived from an EMBL/GenBank/DDBJ whole genome shotgun (WGS) entry which is preliminary data.</text>
</comment>
<dbReference type="Pfam" id="PF06724">
    <property type="entry name" value="DUF1206"/>
    <property type="match status" value="3"/>
</dbReference>
<keyword evidence="1" id="KW-0812">Transmembrane</keyword>
<accession>A0A4Q0P744</accession>
<keyword evidence="1" id="KW-0472">Membrane</keyword>
<feature type="domain" description="DUF1206" evidence="2">
    <location>
        <begin position="186"/>
        <end position="252"/>
    </location>
</feature>
<dbReference type="RefSeq" id="WP_128758203.1">
    <property type="nucleotide sequence ID" value="NZ_QOVM01000005.1"/>
</dbReference>
<organism evidence="3 4">
    <name type="scientific">Leeuwenhoekiella aequorea</name>
    <dbReference type="NCBI Taxonomy" id="283736"/>
    <lineage>
        <taxon>Bacteria</taxon>
        <taxon>Pseudomonadati</taxon>
        <taxon>Bacteroidota</taxon>
        <taxon>Flavobacteriia</taxon>
        <taxon>Flavobacteriales</taxon>
        <taxon>Flavobacteriaceae</taxon>
        <taxon>Leeuwenhoekiella</taxon>
    </lineage>
</organism>
<reference evidence="3 4" key="1">
    <citation type="submission" date="2018-07" db="EMBL/GenBank/DDBJ databases">
        <title>Leeuwenhoekiella genomics.</title>
        <authorList>
            <person name="Tahon G."/>
            <person name="Willems A."/>
        </authorList>
    </citation>
    <scope>NUCLEOTIDE SEQUENCE [LARGE SCALE GENOMIC DNA]</scope>
    <source>
        <strain evidence="3 4">LMG 22550</strain>
    </source>
</reference>
<dbReference type="AlphaFoldDB" id="A0A4Q0P744"/>
<feature type="transmembrane region" description="Helical" evidence="1">
    <location>
        <begin position="227"/>
        <end position="248"/>
    </location>
</feature>
<feature type="domain" description="DUF1206" evidence="2">
    <location>
        <begin position="11"/>
        <end position="78"/>
    </location>
</feature>
<proteinExistence type="predicted"/>
<keyword evidence="1" id="KW-1133">Transmembrane helix</keyword>
<protein>
    <recommendedName>
        <fullName evidence="2">DUF1206 domain-containing protein</fullName>
    </recommendedName>
</protein>
<dbReference type="OrthoDB" id="1490880at2"/>